<evidence type="ECO:0000256" key="3">
    <source>
        <dbReference type="ARBA" id="ARBA00022827"/>
    </source>
</evidence>
<evidence type="ECO:0000313" key="7">
    <source>
        <dbReference type="Proteomes" id="UP001157017"/>
    </source>
</evidence>
<dbReference type="Pfam" id="PF08031">
    <property type="entry name" value="BBE"/>
    <property type="match status" value="1"/>
</dbReference>
<evidence type="ECO:0000259" key="5">
    <source>
        <dbReference type="Pfam" id="PF08031"/>
    </source>
</evidence>
<reference evidence="7" key="1">
    <citation type="journal article" date="2019" name="Int. J. Syst. Evol. Microbiol.">
        <title>The Global Catalogue of Microorganisms (GCM) 10K type strain sequencing project: providing services to taxonomists for standard genome sequencing and annotation.</title>
        <authorList>
            <consortium name="The Broad Institute Genomics Platform"/>
            <consortium name="The Broad Institute Genome Sequencing Center for Infectious Disease"/>
            <person name="Wu L."/>
            <person name="Ma J."/>
        </authorList>
    </citation>
    <scope>NUCLEOTIDE SEQUENCE [LARGE SCALE GENOMIC DNA]</scope>
    <source>
        <strain evidence="7">NBRC 108730</strain>
    </source>
</reference>
<dbReference type="InterPro" id="IPR050416">
    <property type="entry name" value="FAD-linked_Oxidoreductase"/>
</dbReference>
<comment type="caution">
    <text evidence="6">The sequence shown here is derived from an EMBL/GenBank/DDBJ whole genome shotgun (WGS) entry which is preliminary data.</text>
</comment>
<accession>A0ABQ6JJX7</accession>
<evidence type="ECO:0000313" key="6">
    <source>
        <dbReference type="EMBL" id="GMA87100.1"/>
    </source>
</evidence>
<dbReference type="Proteomes" id="UP001157017">
    <property type="component" value="Unassembled WGS sequence"/>
</dbReference>
<feature type="domain" description="Berberine/berberine-like" evidence="5">
    <location>
        <begin position="72"/>
        <end position="113"/>
    </location>
</feature>
<evidence type="ECO:0000256" key="2">
    <source>
        <dbReference type="ARBA" id="ARBA00022630"/>
    </source>
</evidence>
<protein>
    <recommendedName>
        <fullName evidence="5">Berberine/berberine-like domain-containing protein</fullName>
    </recommendedName>
</protein>
<keyword evidence="7" id="KW-1185">Reference proteome</keyword>
<evidence type="ECO:0000256" key="4">
    <source>
        <dbReference type="ARBA" id="ARBA00023002"/>
    </source>
</evidence>
<gene>
    <name evidence="6" type="ORF">GCM10025868_23500</name>
</gene>
<keyword evidence="4" id="KW-0560">Oxidoreductase</keyword>
<dbReference type="EMBL" id="BSUZ01000001">
    <property type="protein sequence ID" value="GMA87100.1"/>
    <property type="molecule type" value="Genomic_DNA"/>
</dbReference>
<keyword evidence="3" id="KW-0274">FAD</keyword>
<keyword evidence="2" id="KW-0285">Flavoprotein</keyword>
<dbReference type="PANTHER" id="PTHR42973:SF39">
    <property type="entry name" value="FAD-BINDING PCMH-TYPE DOMAIN-CONTAINING PROTEIN"/>
    <property type="match status" value="1"/>
</dbReference>
<evidence type="ECO:0000256" key="1">
    <source>
        <dbReference type="ARBA" id="ARBA00001974"/>
    </source>
</evidence>
<dbReference type="InterPro" id="IPR012951">
    <property type="entry name" value="BBE"/>
</dbReference>
<dbReference type="PANTHER" id="PTHR42973">
    <property type="entry name" value="BINDING OXIDOREDUCTASE, PUTATIVE (AFU_ORTHOLOGUE AFUA_1G17690)-RELATED"/>
    <property type="match status" value="1"/>
</dbReference>
<dbReference type="Gene3D" id="3.40.462.20">
    <property type="match status" value="1"/>
</dbReference>
<name>A0ABQ6JJX7_9ACTN</name>
<sequence>MDGLVEGGASLDALGGAVRDVGADDTAFAHRDALATVQYTATWADGGAEATPYDRFVRGLRRTMQPAWGDGAYVNYADPSLDDPARAYFGDHAERLHRVRTEVDPHGLLSQPQAP</sequence>
<organism evidence="6 7">
    <name type="scientific">Angustibacter aerolatus</name>
    <dbReference type="NCBI Taxonomy" id="1162965"/>
    <lineage>
        <taxon>Bacteria</taxon>
        <taxon>Bacillati</taxon>
        <taxon>Actinomycetota</taxon>
        <taxon>Actinomycetes</taxon>
        <taxon>Kineosporiales</taxon>
        <taxon>Kineosporiaceae</taxon>
    </lineage>
</organism>
<comment type="cofactor">
    <cofactor evidence="1">
        <name>FAD</name>
        <dbReference type="ChEBI" id="CHEBI:57692"/>
    </cofactor>
</comment>
<proteinExistence type="predicted"/>